<sequence>MRGRDGRYSIGVSDGQIAAVQQEPLSGRVEIDAGGNLVTEPFVNAHLHLCKAYTHGRAGDAVASAYAGGSMGAAMSAVELASAVKDGYGEDAIEANARRAMFEAVRHGVRHVLAFVDVDTKAQLTGVGPLVRLREEFEGVAELYIVAFPQQGLLRDPGAEDLVRQAIALGADVVGGIPWIEHSDDDAREHISRMCALAAEHGRMVAMLVDDAGDPALRTTEMLAAEMIRQGLEGRGIAHHARAVGSYAEPSVRRLANLARQAGLTFVSSPHTGPAHLPAFQLADLGVPVAFGQDDIEDTYYPFGRNNMLEVAFLAAHSLGAVTHQALERVFDMVTGEAAQVLGLNGPGLAVGGAADLVVLDGSSVRDVLIRHNPPRYVVAGGRIVAVNSSSTAFHLGARGEQSVPAGWPEHGAAT</sequence>
<name>A0A6L9SC53_9ACTN</name>
<reference evidence="2 3" key="1">
    <citation type="submission" date="2020-02" db="EMBL/GenBank/DDBJ databases">
        <authorList>
            <person name="Li X.-J."/>
            <person name="Han X.-M."/>
        </authorList>
    </citation>
    <scope>NUCLEOTIDE SEQUENCE [LARGE SCALE GENOMIC DNA]</scope>
    <source>
        <strain evidence="2 3">CCTCC AB 2017055</strain>
    </source>
</reference>
<dbReference type="CDD" id="cd01293">
    <property type="entry name" value="Bact_CD"/>
    <property type="match status" value="1"/>
</dbReference>
<dbReference type="GO" id="GO:0006209">
    <property type="term" value="P:cytosine catabolic process"/>
    <property type="evidence" value="ECO:0007669"/>
    <property type="project" value="TreeGrafter"/>
</dbReference>
<accession>A0A6L9SC53</accession>
<dbReference type="Gene3D" id="3.20.20.140">
    <property type="entry name" value="Metal-dependent hydrolases"/>
    <property type="match status" value="1"/>
</dbReference>
<dbReference type="GO" id="GO:0004131">
    <property type="term" value="F:cytosine deaminase activity"/>
    <property type="evidence" value="ECO:0007669"/>
    <property type="project" value="TreeGrafter"/>
</dbReference>
<evidence type="ECO:0000313" key="2">
    <source>
        <dbReference type="EMBL" id="NEE02128.1"/>
    </source>
</evidence>
<dbReference type="Gene3D" id="2.30.40.10">
    <property type="entry name" value="Urease, subunit C, domain 1"/>
    <property type="match status" value="1"/>
</dbReference>
<dbReference type="InterPro" id="IPR052349">
    <property type="entry name" value="Metallo-hydrolase_Enzymes"/>
</dbReference>
<dbReference type="PANTHER" id="PTHR32027">
    <property type="entry name" value="CYTOSINE DEAMINASE"/>
    <property type="match status" value="1"/>
</dbReference>
<dbReference type="EMBL" id="JAAGOA010000013">
    <property type="protein sequence ID" value="NEE02128.1"/>
    <property type="molecule type" value="Genomic_DNA"/>
</dbReference>
<dbReference type="AlphaFoldDB" id="A0A6L9SC53"/>
<evidence type="ECO:0000313" key="3">
    <source>
        <dbReference type="Proteomes" id="UP000475214"/>
    </source>
</evidence>
<dbReference type="InterPro" id="IPR032466">
    <property type="entry name" value="Metal_Hydrolase"/>
</dbReference>
<feature type="domain" description="Amidohydrolase 3" evidence="1">
    <location>
        <begin position="82"/>
        <end position="386"/>
    </location>
</feature>
<evidence type="ECO:0000259" key="1">
    <source>
        <dbReference type="Pfam" id="PF07969"/>
    </source>
</evidence>
<dbReference type="InterPro" id="IPR011059">
    <property type="entry name" value="Metal-dep_hydrolase_composite"/>
</dbReference>
<keyword evidence="2" id="KW-0378">Hydrolase</keyword>
<dbReference type="Pfam" id="PF07969">
    <property type="entry name" value="Amidohydro_3"/>
    <property type="match status" value="1"/>
</dbReference>
<dbReference type="SUPFAM" id="SSF51556">
    <property type="entry name" value="Metallo-dependent hydrolases"/>
    <property type="match status" value="1"/>
</dbReference>
<organism evidence="2 3">
    <name type="scientific">Phytoactinopolyspora halotolerans</name>
    <dbReference type="NCBI Taxonomy" id="1981512"/>
    <lineage>
        <taxon>Bacteria</taxon>
        <taxon>Bacillati</taxon>
        <taxon>Actinomycetota</taxon>
        <taxon>Actinomycetes</taxon>
        <taxon>Jiangellales</taxon>
        <taxon>Jiangellaceae</taxon>
        <taxon>Phytoactinopolyspora</taxon>
    </lineage>
</organism>
<gene>
    <name evidence="2" type="ORF">G1H10_18295</name>
</gene>
<dbReference type="PANTHER" id="PTHR32027:SF0">
    <property type="entry name" value="CYTOSINE DEAMINASE"/>
    <property type="match status" value="1"/>
</dbReference>
<dbReference type="GO" id="GO:0035888">
    <property type="term" value="F:isoguanine deaminase activity"/>
    <property type="evidence" value="ECO:0007669"/>
    <property type="project" value="TreeGrafter"/>
</dbReference>
<dbReference type="InterPro" id="IPR013108">
    <property type="entry name" value="Amidohydro_3"/>
</dbReference>
<dbReference type="SUPFAM" id="SSF51338">
    <property type="entry name" value="Composite domain of metallo-dependent hydrolases"/>
    <property type="match status" value="1"/>
</dbReference>
<keyword evidence="3" id="KW-1185">Reference proteome</keyword>
<protein>
    <submittedName>
        <fullName evidence="2">Amidohydrolase family protein</fullName>
    </submittedName>
</protein>
<dbReference type="Proteomes" id="UP000475214">
    <property type="component" value="Unassembled WGS sequence"/>
</dbReference>
<comment type="caution">
    <text evidence="2">The sequence shown here is derived from an EMBL/GenBank/DDBJ whole genome shotgun (WGS) entry which is preliminary data.</text>
</comment>
<proteinExistence type="predicted"/>